<keyword evidence="2" id="KW-1185">Reference proteome</keyword>
<name>A0ABT5FEK3_9GAMM</name>
<dbReference type="EMBL" id="JAQOMS010000002">
    <property type="protein sequence ID" value="MDC2889975.1"/>
    <property type="molecule type" value="Genomic_DNA"/>
</dbReference>
<dbReference type="Proteomes" id="UP001528411">
    <property type="component" value="Unassembled WGS sequence"/>
</dbReference>
<evidence type="ECO:0000313" key="2">
    <source>
        <dbReference type="Proteomes" id="UP001528411"/>
    </source>
</evidence>
<evidence type="ECO:0000313" key="1">
    <source>
        <dbReference type="EMBL" id="MDC2889975.1"/>
    </source>
</evidence>
<dbReference type="RefSeq" id="WP_272181285.1">
    <property type="nucleotide sequence ID" value="NZ_JAQOMS010000002.1"/>
</dbReference>
<reference evidence="1 2" key="1">
    <citation type="submission" date="2023-01" db="EMBL/GenBank/DDBJ databases">
        <title>Psychrosphaera sp. nov., isolated from marine algae.</title>
        <authorList>
            <person name="Bayburt H."/>
            <person name="Choi B.J."/>
            <person name="Kim J.M."/>
            <person name="Choi D.G."/>
            <person name="Jeon C.O."/>
        </authorList>
    </citation>
    <scope>NUCLEOTIDE SEQUENCE [LARGE SCALE GENOMIC DNA]</scope>
    <source>
        <strain evidence="1 2">G1-22</strain>
    </source>
</reference>
<comment type="caution">
    <text evidence="1">The sequence shown here is derived from an EMBL/GenBank/DDBJ whole genome shotgun (WGS) entry which is preliminary data.</text>
</comment>
<protein>
    <submittedName>
        <fullName evidence="1">Uncharacterized protein</fullName>
    </submittedName>
</protein>
<sequence>MAEIFSSGEELLKCDINQFDLFIIDLNMLVVWVVSKLRKYLNRNYHR</sequence>
<accession>A0ABT5FEK3</accession>
<gene>
    <name evidence="1" type="ORF">PN838_15910</name>
</gene>
<organism evidence="1 2">
    <name type="scientific">Psychrosphaera algicola</name>
    <dbReference type="NCBI Taxonomy" id="3023714"/>
    <lineage>
        <taxon>Bacteria</taxon>
        <taxon>Pseudomonadati</taxon>
        <taxon>Pseudomonadota</taxon>
        <taxon>Gammaproteobacteria</taxon>
        <taxon>Alteromonadales</taxon>
        <taxon>Pseudoalteromonadaceae</taxon>
        <taxon>Psychrosphaera</taxon>
    </lineage>
</organism>
<proteinExistence type="predicted"/>